<sequence length="155" mass="17437">MQHHTLIAHQFDQAIRQATLSVRLGFGAILCFCLFGTLASLPMFKDSIWIYYAFHYLPYALIAITIPISLYHGFLLMRYRVMDGSILAIILATGIALLGFTVVWGLSVGADTVFFMALFLAMIAWFGMPFLFRVNLKKFASFLEEKSSKSPQAPI</sequence>
<comment type="caution">
    <text evidence="2">The sequence shown here is derived from an EMBL/GenBank/DDBJ whole genome shotgun (WGS) entry which is preliminary data.</text>
</comment>
<dbReference type="RefSeq" id="WP_064610829.1">
    <property type="nucleotide sequence ID" value="NZ_LXHC01000022.1"/>
</dbReference>
<dbReference type="OrthoDB" id="6649803at2"/>
<dbReference type="PATRIC" id="fig|480.237.peg.1728"/>
<protein>
    <submittedName>
        <fullName evidence="2">Uncharacterized protein</fullName>
    </submittedName>
</protein>
<gene>
    <name evidence="2" type="ORF">AO384_1361</name>
</gene>
<reference evidence="2 3" key="1">
    <citation type="journal article" date="2016" name="Genome Biol. Evol.">
        <title>Comparative Genomic Analyses of the Moraxella catarrhalis Serosensitive and Seroresistant Lineages Demonstrate Their Independent Evolution.</title>
        <authorList>
            <person name="Earl J.P."/>
            <person name="de Vries S.P."/>
            <person name="Ahmed A."/>
            <person name="Powell E."/>
            <person name="Schultz M.P."/>
            <person name="Hermans P.W."/>
            <person name="Hill D.J."/>
            <person name="Zhou Z."/>
            <person name="Constantinidou C.I."/>
            <person name="Hu F.Z."/>
            <person name="Bootsma H.J."/>
            <person name="Ehrlich G.D."/>
        </authorList>
    </citation>
    <scope>NUCLEOTIDE SEQUENCE [LARGE SCALE GENOMIC DNA]</scope>
    <source>
        <strain evidence="2 3">Z7542</strain>
    </source>
</reference>
<dbReference type="AlphaFoldDB" id="A0A198UHD5"/>
<dbReference type="Proteomes" id="UP000078228">
    <property type="component" value="Unassembled WGS sequence"/>
</dbReference>
<dbReference type="EMBL" id="LXHC01000022">
    <property type="protein sequence ID" value="OAU95755.1"/>
    <property type="molecule type" value="Genomic_DNA"/>
</dbReference>
<evidence type="ECO:0000313" key="2">
    <source>
        <dbReference type="EMBL" id="OAU95755.1"/>
    </source>
</evidence>
<keyword evidence="1" id="KW-1133">Transmembrane helix</keyword>
<organism evidence="2 3">
    <name type="scientific">Moraxella catarrhalis</name>
    <name type="common">Branhamella catarrhalis</name>
    <dbReference type="NCBI Taxonomy" id="480"/>
    <lineage>
        <taxon>Bacteria</taxon>
        <taxon>Pseudomonadati</taxon>
        <taxon>Pseudomonadota</taxon>
        <taxon>Gammaproteobacteria</taxon>
        <taxon>Moraxellales</taxon>
        <taxon>Moraxellaceae</taxon>
        <taxon>Moraxella</taxon>
    </lineage>
</organism>
<keyword evidence="3" id="KW-1185">Reference proteome</keyword>
<feature type="transmembrane region" description="Helical" evidence="1">
    <location>
        <begin position="20"/>
        <end position="44"/>
    </location>
</feature>
<feature type="transmembrane region" description="Helical" evidence="1">
    <location>
        <begin position="86"/>
        <end position="107"/>
    </location>
</feature>
<feature type="transmembrane region" description="Helical" evidence="1">
    <location>
        <begin position="56"/>
        <end position="74"/>
    </location>
</feature>
<accession>A0A198UHD5</accession>
<evidence type="ECO:0000313" key="3">
    <source>
        <dbReference type="Proteomes" id="UP000078228"/>
    </source>
</evidence>
<keyword evidence="1" id="KW-0812">Transmembrane</keyword>
<name>A0A198UHD5_MORCA</name>
<proteinExistence type="predicted"/>
<feature type="transmembrane region" description="Helical" evidence="1">
    <location>
        <begin position="113"/>
        <end position="132"/>
    </location>
</feature>
<evidence type="ECO:0000256" key="1">
    <source>
        <dbReference type="SAM" id="Phobius"/>
    </source>
</evidence>
<keyword evidence="1" id="KW-0472">Membrane</keyword>